<evidence type="ECO:0000256" key="1">
    <source>
        <dbReference type="SAM" id="Phobius"/>
    </source>
</evidence>
<organism evidence="2 3">
    <name type="scientific">Durusdinium trenchii</name>
    <dbReference type="NCBI Taxonomy" id="1381693"/>
    <lineage>
        <taxon>Eukaryota</taxon>
        <taxon>Sar</taxon>
        <taxon>Alveolata</taxon>
        <taxon>Dinophyceae</taxon>
        <taxon>Suessiales</taxon>
        <taxon>Symbiodiniaceae</taxon>
        <taxon>Durusdinium</taxon>
    </lineage>
</organism>
<proteinExistence type="predicted"/>
<accession>A0ABP0LI92</accession>
<keyword evidence="1" id="KW-0472">Membrane</keyword>
<comment type="caution">
    <text evidence="2">The sequence shown here is derived from an EMBL/GenBank/DDBJ whole genome shotgun (WGS) entry which is preliminary data.</text>
</comment>
<protein>
    <submittedName>
        <fullName evidence="2">Uncharacterized protein</fullName>
    </submittedName>
</protein>
<keyword evidence="1" id="KW-1133">Transmembrane helix</keyword>
<feature type="transmembrane region" description="Helical" evidence="1">
    <location>
        <begin position="1316"/>
        <end position="1333"/>
    </location>
</feature>
<name>A0ABP0LI92_9DINO</name>
<feature type="transmembrane region" description="Helical" evidence="1">
    <location>
        <begin position="1018"/>
        <end position="1037"/>
    </location>
</feature>
<gene>
    <name evidence="2" type="ORF">CCMP2556_LOCUS20886</name>
</gene>
<feature type="transmembrane region" description="Helical" evidence="1">
    <location>
        <begin position="1159"/>
        <end position="1179"/>
    </location>
</feature>
<dbReference type="Proteomes" id="UP001642484">
    <property type="component" value="Unassembled WGS sequence"/>
</dbReference>
<evidence type="ECO:0000313" key="3">
    <source>
        <dbReference type="Proteomes" id="UP001642484"/>
    </source>
</evidence>
<feature type="transmembrane region" description="Helical" evidence="1">
    <location>
        <begin position="756"/>
        <end position="774"/>
    </location>
</feature>
<evidence type="ECO:0000313" key="2">
    <source>
        <dbReference type="EMBL" id="CAK9038017.1"/>
    </source>
</evidence>
<dbReference type="EMBL" id="CAXAMN010012348">
    <property type="protein sequence ID" value="CAK9038017.1"/>
    <property type="molecule type" value="Genomic_DNA"/>
</dbReference>
<reference evidence="2 3" key="1">
    <citation type="submission" date="2024-02" db="EMBL/GenBank/DDBJ databases">
        <authorList>
            <person name="Chen Y."/>
            <person name="Shah S."/>
            <person name="Dougan E. K."/>
            <person name="Thang M."/>
            <person name="Chan C."/>
        </authorList>
    </citation>
    <scope>NUCLEOTIDE SEQUENCE [LARGE SCALE GENOMIC DNA]</scope>
</reference>
<keyword evidence="1" id="KW-0812">Transmembrane</keyword>
<sequence length="1345" mass="151275">MSDWRASHKSHLVSPRGAAWPAVRFHLPCGAVWSAGVAGMTSFTFDSAVIFMKVPGHDASEMSIAVDHKMMALDAIRWEETWGERKIEQAAQAQHLGNRLLSIEGRKIAPNEILHEVLSQSASGCVTLSDYSQLGPSAMQICSIGATEFRGITVVQLEALLDFVKDMAPYWYETFGPAAGQALAFETFNLYHANNWIILPSTQGRGGRDAWVSPWMMEIHKGCSYVELVSREAEAQRPQWFVSHAWKEPIVNFVACLRKHLTVRDLGRESPYWVCAYANNQHRVDEEIPEDPRESAFFRAMKVSDGVLLILDTHATPFTRIWCCFEESVAVEERDSSGALLLDLATASADAKDASLVTDGLAGVETQMMPLLGMLAKSQREASFPAEIMQRGLEVDIKQAQAAVAEDKNRILNSIVSRHPDAVSRVTGKDLALQPPPSHESYDLVNRALASHFSLSSWFGFMMKGHNCQNLMEAISADQGRQMVQLSMTGCFSFKDSDLQSLVQCLPEKLRVLRLDLAFTGLDSPFDGSLEFPSSLEQLVLRFAGSLQSIEGLPAMLFPLKLSRLELWLCNLPALSTIGPLGDAIKRSRPGELVLQLNGCPQLSLAIKEDLHRSLQDVLLWARVKRHVHIEDVSSAWSCLRRRADAVPERTLTVEDPSQSFCSDTEIEMMLPYPCSQAGCKEFHPNEHGFCSRHRHSRFFWKVRPTLRLAWQAGELALLFSIQALFEARSRFVLVFFGLSLYPVLCMMMADSMGLSFGLTFSTTLLVVLASMAYTSGRFDSMRGAMQRLCLAMEASYFQVLHTTGLSQLFEEVGVLETLRQDVQDLKSNFMEARRCRGLFQKVICDPLSVEGVVKAKLKLPTEIGTFPGAECSVDLLYCEVICQNMSSLRRSWCILKDLVASNNLGQVDRNGDEVDVDLDVDLDDLGVSTTATCPLKIMAVRDDFVAFRGRPCGRVVVSIDGYLATVMFLEAKLSRLDAELGDVCHLAEKVGLLDDVKPQNWGAVKVRVAETSRFRRSMLLCVRWLAATCAGFFCQGHFRLAMNAQQSSELSLPKEILAVLFSLPFLVLLLAFMRDIFFPQQEHDLCSTMVVYEKYLGAQGRYYISKVAIVQIGSVCLQALGRLRVFGAMVILRRTSDYGGYLAIHEVDGPEVVYYWDYWAFIGLLLVNLTYPNVLFFFPHKQWARLGASFMDLFLDISYLCTFNLVFFWSGPAFAFPTYVFGYMANYMSIARMFAVCRSLDRVKAPSRTEMVKAKARRRWTKRLFPWYSISVFCLLLAFVWSLEVYPMWRPSSGPDQCLPCRCTRTEAGLHLDTWIARFMGVLQFLFKYVFIRQECEVQRPVGQ</sequence>
<feature type="transmembrane region" description="Helical" evidence="1">
    <location>
        <begin position="1266"/>
        <end position="1284"/>
    </location>
</feature>
<keyword evidence="3" id="KW-1185">Reference proteome</keyword>
<feature type="transmembrane region" description="Helical" evidence="1">
    <location>
        <begin position="1057"/>
        <end position="1074"/>
    </location>
</feature>
<feature type="transmembrane region" description="Helical" evidence="1">
    <location>
        <begin position="709"/>
        <end position="726"/>
    </location>
</feature>
<feature type="transmembrane region" description="Helical" evidence="1">
    <location>
        <begin position="733"/>
        <end position="750"/>
    </location>
</feature>